<dbReference type="GO" id="GO:0048472">
    <property type="term" value="F:threonine-phosphate decarboxylase activity"/>
    <property type="evidence" value="ECO:0007669"/>
    <property type="project" value="UniProtKB-EC"/>
</dbReference>
<dbReference type="AlphaFoldDB" id="A0A098EB63"/>
<dbReference type="EC" id="4.1.1.81" evidence="4"/>
<evidence type="ECO:0000259" key="3">
    <source>
        <dbReference type="Pfam" id="PF00155"/>
    </source>
</evidence>
<protein>
    <submittedName>
        <fullName evidence="4">Putative threonine-phosphate decarboxylase</fullName>
        <ecNumber evidence="4">4.1.1.81</ecNumber>
    </submittedName>
</protein>
<feature type="domain" description="Aminotransferase class I/classII large" evidence="3">
    <location>
        <begin position="30"/>
        <end position="356"/>
    </location>
</feature>
<dbReference type="Pfam" id="PF00155">
    <property type="entry name" value="Aminotran_1_2"/>
    <property type="match status" value="1"/>
</dbReference>
<dbReference type="InterPro" id="IPR004838">
    <property type="entry name" value="NHTrfase_class1_PyrdxlP-BS"/>
</dbReference>
<evidence type="ECO:0000256" key="2">
    <source>
        <dbReference type="ARBA" id="ARBA00022898"/>
    </source>
</evidence>
<dbReference type="GO" id="GO:0030170">
    <property type="term" value="F:pyridoxal phosphate binding"/>
    <property type="evidence" value="ECO:0007669"/>
    <property type="project" value="InterPro"/>
</dbReference>
<reference evidence="4" key="1">
    <citation type="submission" date="2014-09" db="EMBL/GenBank/DDBJ databases">
        <authorList>
            <person name="Probst J Alexander"/>
        </authorList>
    </citation>
    <scope>NUCLEOTIDE SEQUENCE</scope>
</reference>
<dbReference type="PROSITE" id="PS00105">
    <property type="entry name" value="AA_TRANSFER_CLASS_1"/>
    <property type="match status" value="1"/>
</dbReference>
<sequence>MENFKHPSKMNSEHGSLGFIKAESGKSKKKILDFSANINPLKYNGLKNLLLKNIDSVFYYTDTKNKKSTKSIAGYLKVNLENIIVGNGTSELIYLIAHTFNPKSALIPVPTFSEYERAMNAINAKIHFPNLEKDNFKFLADKAKKFKNDILFLCNPNNPTGNLILNREEIYKIFQNFSIVVVDESFMEFTDDEERQTLIHEVEGKNFIVLRSFSKIFGLPGLRLGCAIGNKNIIEKLNAHLNPWNINSLASETISEILNEYNRQTIEKFKKRTREFVDGEKKFMSNKITKIDDVKIYNSVTNFLLIKIPFNSSVFVQKLFEKNVFVRDCGNFRNLGNNYIRICIRSRKDNEKFINKFRDVLNELKNLE</sequence>
<keyword evidence="2" id="KW-0663">Pyridoxal phosphate</keyword>
<organism evidence="4">
    <name type="scientific">groundwater metagenome</name>
    <dbReference type="NCBI Taxonomy" id="717931"/>
    <lineage>
        <taxon>unclassified sequences</taxon>
        <taxon>metagenomes</taxon>
        <taxon>ecological metagenomes</taxon>
    </lineage>
</organism>
<keyword evidence="4" id="KW-0456">Lyase</keyword>
<dbReference type="PANTHER" id="PTHR42885">
    <property type="entry name" value="HISTIDINOL-PHOSPHATE AMINOTRANSFERASE-RELATED"/>
    <property type="match status" value="1"/>
</dbReference>
<name>A0A098EB63_9ZZZZ</name>
<dbReference type="Gene3D" id="3.40.640.10">
    <property type="entry name" value="Type I PLP-dependent aspartate aminotransferase-like (Major domain)"/>
    <property type="match status" value="1"/>
</dbReference>
<evidence type="ECO:0000313" key="4">
    <source>
        <dbReference type="EMBL" id="CEG13253.1"/>
    </source>
</evidence>
<dbReference type="InterPro" id="IPR015424">
    <property type="entry name" value="PyrdxlP-dep_Trfase"/>
</dbReference>
<dbReference type="InterPro" id="IPR004839">
    <property type="entry name" value="Aminotransferase_I/II_large"/>
</dbReference>
<gene>
    <name evidence="4" type="ORF">MSIBF_A3530001</name>
</gene>
<accession>A0A098EB63</accession>
<dbReference type="InterPro" id="IPR015422">
    <property type="entry name" value="PyrdxlP-dep_Trfase_small"/>
</dbReference>
<dbReference type="EMBL" id="CCXY01000283">
    <property type="protein sequence ID" value="CEG13253.1"/>
    <property type="molecule type" value="Genomic_DNA"/>
</dbReference>
<proteinExistence type="predicted"/>
<dbReference type="CDD" id="cd00609">
    <property type="entry name" value="AAT_like"/>
    <property type="match status" value="1"/>
</dbReference>
<evidence type="ECO:0000256" key="1">
    <source>
        <dbReference type="ARBA" id="ARBA00001933"/>
    </source>
</evidence>
<dbReference type="PANTHER" id="PTHR42885:SF1">
    <property type="entry name" value="THREONINE-PHOSPHATE DECARBOXYLASE"/>
    <property type="match status" value="1"/>
</dbReference>
<dbReference type="Gene3D" id="3.90.1150.10">
    <property type="entry name" value="Aspartate Aminotransferase, domain 1"/>
    <property type="match status" value="1"/>
</dbReference>
<dbReference type="SUPFAM" id="SSF53383">
    <property type="entry name" value="PLP-dependent transferases"/>
    <property type="match status" value="1"/>
</dbReference>
<comment type="cofactor">
    <cofactor evidence="1">
        <name>pyridoxal 5'-phosphate</name>
        <dbReference type="ChEBI" id="CHEBI:597326"/>
    </cofactor>
</comment>
<dbReference type="InterPro" id="IPR015421">
    <property type="entry name" value="PyrdxlP-dep_Trfase_major"/>
</dbReference>